<organism evidence="7 8">
    <name type="scientific">Larsenimonas rhizosphaerae</name>
    <dbReference type="NCBI Taxonomy" id="2944682"/>
    <lineage>
        <taxon>Bacteria</taxon>
        <taxon>Pseudomonadati</taxon>
        <taxon>Pseudomonadota</taxon>
        <taxon>Gammaproteobacteria</taxon>
        <taxon>Oceanospirillales</taxon>
        <taxon>Halomonadaceae</taxon>
        <taxon>Larsenimonas</taxon>
    </lineage>
</organism>
<feature type="domain" description="Phosphotyrosine protein phosphatase I" evidence="6">
    <location>
        <begin position="8"/>
        <end position="157"/>
    </location>
</feature>
<dbReference type="EMBL" id="JAPIVE010000001">
    <property type="protein sequence ID" value="MCX2523678.1"/>
    <property type="molecule type" value="Genomic_DNA"/>
</dbReference>
<evidence type="ECO:0000256" key="5">
    <source>
        <dbReference type="PIRSR" id="PIRSR617867-1"/>
    </source>
</evidence>
<dbReference type="AlphaFoldDB" id="A0AA41ZKX9"/>
<feature type="active site" description="Nucleophile" evidence="5">
    <location>
        <position position="14"/>
    </location>
</feature>
<dbReference type="Pfam" id="PF01451">
    <property type="entry name" value="LMWPc"/>
    <property type="match status" value="1"/>
</dbReference>
<sequence>MANRERCIRVLFVCLGNICRSPTAEGVFRSKVAQAGLAEHILIDSCGTGDWHVGQPPDPGARRAAADRGLSLDDLRARQLDDSDFERFDWILAMDSANLRDIKRRSPPHARARIALFLPFAPRLDVTDVPDPYGEGNEAFDQVYALVDQASDAFLNELQRMAPWQA</sequence>
<dbReference type="EC" id="3.1.3.48" evidence="2"/>
<evidence type="ECO:0000256" key="4">
    <source>
        <dbReference type="ARBA" id="ARBA00022912"/>
    </source>
</evidence>
<dbReference type="RefSeq" id="WP_265895785.1">
    <property type="nucleotide sequence ID" value="NZ_JAPIVE010000001.1"/>
</dbReference>
<proteinExistence type="inferred from homology"/>
<gene>
    <name evidence="7" type="ORF">OQ287_05455</name>
</gene>
<evidence type="ECO:0000259" key="6">
    <source>
        <dbReference type="SMART" id="SM00226"/>
    </source>
</evidence>
<dbReference type="PRINTS" id="PR00719">
    <property type="entry name" value="LMWPTPASE"/>
</dbReference>
<dbReference type="InterPro" id="IPR036196">
    <property type="entry name" value="Ptyr_pPase_sf"/>
</dbReference>
<evidence type="ECO:0000256" key="2">
    <source>
        <dbReference type="ARBA" id="ARBA00013064"/>
    </source>
</evidence>
<protein>
    <recommendedName>
        <fullName evidence="2">protein-tyrosine-phosphatase</fullName>
        <ecNumber evidence="2">3.1.3.48</ecNumber>
    </recommendedName>
</protein>
<evidence type="ECO:0000256" key="3">
    <source>
        <dbReference type="ARBA" id="ARBA00022801"/>
    </source>
</evidence>
<dbReference type="SUPFAM" id="SSF52788">
    <property type="entry name" value="Phosphotyrosine protein phosphatases I"/>
    <property type="match status" value="1"/>
</dbReference>
<evidence type="ECO:0000313" key="7">
    <source>
        <dbReference type="EMBL" id="MCX2523678.1"/>
    </source>
</evidence>
<dbReference type="Gene3D" id="3.40.50.2300">
    <property type="match status" value="1"/>
</dbReference>
<comment type="similarity">
    <text evidence="1">Belongs to the low molecular weight phosphotyrosine protein phosphatase family.</text>
</comment>
<keyword evidence="3" id="KW-0378">Hydrolase</keyword>
<comment type="caution">
    <text evidence="7">The sequence shown here is derived from an EMBL/GenBank/DDBJ whole genome shotgun (WGS) entry which is preliminary data.</text>
</comment>
<dbReference type="FunFam" id="3.40.50.2300:FF:000113">
    <property type="entry name" value="Low molecular weight protein-tyrosine-phosphatase"/>
    <property type="match status" value="1"/>
</dbReference>
<feature type="active site" evidence="5">
    <location>
        <position position="20"/>
    </location>
</feature>
<dbReference type="SMART" id="SM00226">
    <property type="entry name" value="LMWPc"/>
    <property type="match status" value="1"/>
</dbReference>
<accession>A0AA41ZKX9</accession>
<reference evidence="7" key="1">
    <citation type="submission" date="2022-11" db="EMBL/GenBank/DDBJ databases">
        <title>Larsenimonas rhizosphaerae sp. nov., isolated from a tidal mudflat.</title>
        <authorList>
            <person name="Lee S.D."/>
            <person name="Kim I.S."/>
        </authorList>
    </citation>
    <scope>NUCLEOTIDE SEQUENCE</scope>
    <source>
        <strain evidence="7">GH2-1</strain>
    </source>
</reference>
<dbReference type="PANTHER" id="PTHR11717">
    <property type="entry name" value="LOW MOLECULAR WEIGHT PROTEIN TYROSINE PHOSPHATASE"/>
    <property type="match status" value="1"/>
</dbReference>
<keyword evidence="8" id="KW-1185">Reference proteome</keyword>
<dbReference type="InterPro" id="IPR017867">
    <property type="entry name" value="Tyr_phospatase_low_mol_wt"/>
</dbReference>
<dbReference type="GO" id="GO:0004725">
    <property type="term" value="F:protein tyrosine phosphatase activity"/>
    <property type="evidence" value="ECO:0007669"/>
    <property type="project" value="UniProtKB-EC"/>
</dbReference>
<evidence type="ECO:0000313" key="8">
    <source>
        <dbReference type="Proteomes" id="UP001165678"/>
    </source>
</evidence>
<name>A0AA41ZKX9_9GAMM</name>
<keyword evidence="4" id="KW-0904">Protein phosphatase</keyword>
<dbReference type="InterPro" id="IPR023485">
    <property type="entry name" value="Ptyr_pPase"/>
</dbReference>
<feature type="active site" description="Proton donor" evidence="5">
    <location>
        <position position="131"/>
    </location>
</feature>
<evidence type="ECO:0000256" key="1">
    <source>
        <dbReference type="ARBA" id="ARBA00011063"/>
    </source>
</evidence>
<dbReference type="Proteomes" id="UP001165678">
    <property type="component" value="Unassembled WGS sequence"/>
</dbReference>
<dbReference type="InterPro" id="IPR050438">
    <property type="entry name" value="LMW_PTPase"/>
</dbReference>
<dbReference type="PANTHER" id="PTHR11717:SF7">
    <property type="entry name" value="LOW MOLECULAR WEIGHT PHOSPHOTYROSINE PROTEIN PHOSPHATASE"/>
    <property type="match status" value="1"/>
</dbReference>
<dbReference type="CDD" id="cd16343">
    <property type="entry name" value="LMWPTP"/>
    <property type="match status" value="1"/>
</dbReference>